<dbReference type="EMBL" id="JTDE01008137">
    <property type="protein sequence ID" value="KAF7235623.1"/>
    <property type="molecule type" value="Genomic_DNA"/>
</dbReference>
<gene>
    <name evidence="2" type="ORF">EG68_10931</name>
</gene>
<name>A0A8S9YHQ4_9TREM</name>
<proteinExistence type="predicted"/>
<reference evidence="2" key="1">
    <citation type="submission" date="2019-07" db="EMBL/GenBank/DDBJ databases">
        <title>Annotation for the trematode Paragonimus miyazaki's.</title>
        <authorList>
            <person name="Choi Y.-J."/>
        </authorList>
    </citation>
    <scope>NUCLEOTIDE SEQUENCE</scope>
    <source>
        <strain evidence="2">Japan</strain>
    </source>
</reference>
<feature type="compositionally biased region" description="Low complexity" evidence="1">
    <location>
        <begin position="61"/>
        <end position="72"/>
    </location>
</feature>
<organism evidence="2 3">
    <name type="scientific">Paragonimus skrjabini miyazakii</name>
    <dbReference type="NCBI Taxonomy" id="59628"/>
    <lineage>
        <taxon>Eukaryota</taxon>
        <taxon>Metazoa</taxon>
        <taxon>Spiralia</taxon>
        <taxon>Lophotrochozoa</taxon>
        <taxon>Platyhelminthes</taxon>
        <taxon>Trematoda</taxon>
        <taxon>Digenea</taxon>
        <taxon>Plagiorchiida</taxon>
        <taxon>Troglotremata</taxon>
        <taxon>Troglotrematidae</taxon>
        <taxon>Paragonimus</taxon>
    </lineage>
</organism>
<evidence type="ECO:0000313" key="2">
    <source>
        <dbReference type="EMBL" id="KAF7235623.1"/>
    </source>
</evidence>
<dbReference type="AlphaFoldDB" id="A0A8S9YHQ4"/>
<dbReference type="Proteomes" id="UP000822476">
    <property type="component" value="Unassembled WGS sequence"/>
</dbReference>
<evidence type="ECO:0000313" key="3">
    <source>
        <dbReference type="Proteomes" id="UP000822476"/>
    </source>
</evidence>
<comment type="caution">
    <text evidence="2">The sequence shown here is derived from an EMBL/GenBank/DDBJ whole genome shotgun (WGS) entry which is preliminary data.</text>
</comment>
<accession>A0A8S9YHQ4</accession>
<evidence type="ECO:0000256" key="1">
    <source>
        <dbReference type="SAM" id="MobiDB-lite"/>
    </source>
</evidence>
<sequence length="86" mass="9767">MGQNGVQVVRVFDSDSATVKWVKMVPKTYLKWWLKASHALEVCSLFSIRLYKEMSDRKDPSNSPNSLSSGNLVVRGPYTVSHDKKH</sequence>
<keyword evidence="3" id="KW-1185">Reference proteome</keyword>
<protein>
    <submittedName>
        <fullName evidence="2">Uncharacterized protein</fullName>
    </submittedName>
</protein>
<feature type="region of interest" description="Disordered" evidence="1">
    <location>
        <begin position="55"/>
        <end position="86"/>
    </location>
</feature>